<dbReference type="PROSITE" id="PS50868">
    <property type="entry name" value="POST_SET"/>
    <property type="match status" value="1"/>
</dbReference>
<feature type="compositionally biased region" description="Basic residues" evidence="8">
    <location>
        <begin position="1"/>
        <end position="10"/>
    </location>
</feature>
<dbReference type="PANTHER" id="PTHR46223">
    <property type="entry name" value="HISTONE-LYSINE N-METHYLTRANSFERASE SUV39H"/>
    <property type="match status" value="1"/>
</dbReference>
<keyword evidence="3" id="KW-0489">Methyltransferase</keyword>
<evidence type="ECO:0000256" key="3">
    <source>
        <dbReference type="ARBA" id="ARBA00022603"/>
    </source>
</evidence>
<organism evidence="11 12">
    <name type="scientific">Coprinellus micaceus</name>
    <name type="common">Glistening ink-cap mushroom</name>
    <name type="synonym">Coprinus micaceus</name>
    <dbReference type="NCBI Taxonomy" id="71717"/>
    <lineage>
        <taxon>Eukaryota</taxon>
        <taxon>Fungi</taxon>
        <taxon>Dikarya</taxon>
        <taxon>Basidiomycota</taxon>
        <taxon>Agaricomycotina</taxon>
        <taxon>Agaricomycetes</taxon>
        <taxon>Agaricomycetidae</taxon>
        <taxon>Agaricales</taxon>
        <taxon>Agaricineae</taxon>
        <taxon>Psathyrellaceae</taxon>
        <taxon>Coprinellus</taxon>
    </lineage>
</organism>
<dbReference type="InterPro" id="IPR001214">
    <property type="entry name" value="SET_dom"/>
</dbReference>
<dbReference type="InterPro" id="IPR007728">
    <property type="entry name" value="Pre-SET_dom"/>
</dbReference>
<evidence type="ECO:0000256" key="7">
    <source>
        <dbReference type="ARBA" id="ARBA00022833"/>
    </source>
</evidence>
<dbReference type="SUPFAM" id="SSF82199">
    <property type="entry name" value="SET domain"/>
    <property type="match status" value="1"/>
</dbReference>
<keyword evidence="6" id="KW-0479">Metal-binding</keyword>
<dbReference type="PROSITE" id="PS50280">
    <property type="entry name" value="SET"/>
    <property type="match status" value="1"/>
</dbReference>
<keyword evidence="2" id="KW-0158">Chromosome</keyword>
<dbReference type="STRING" id="71717.A0A4Y7TTJ2"/>
<gene>
    <name evidence="11" type="ORF">FA13DRAFT_896023</name>
</gene>
<feature type="region of interest" description="Disordered" evidence="8">
    <location>
        <begin position="200"/>
        <end position="339"/>
    </location>
</feature>
<dbReference type="GO" id="GO:0005694">
    <property type="term" value="C:chromosome"/>
    <property type="evidence" value="ECO:0007669"/>
    <property type="project" value="UniProtKB-SubCell"/>
</dbReference>
<feature type="region of interest" description="Disordered" evidence="8">
    <location>
        <begin position="1"/>
        <end position="63"/>
    </location>
</feature>
<evidence type="ECO:0000259" key="10">
    <source>
        <dbReference type="PROSITE" id="PS50868"/>
    </source>
</evidence>
<comment type="caution">
    <text evidence="11">The sequence shown here is derived from an EMBL/GenBank/DDBJ whole genome shotgun (WGS) entry which is preliminary data.</text>
</comment>
<dbReference type="InterPro" id="IPR046341">
    <property type="entry name" value="SET_dom_sf"/>
</dbReference>
<feature type="compositionally biased region" description="Acidic residues" evidence="8">
    <location>
        <begin position="27"/>
        <end position="37"/>
    </location>
</feature>
<dbReference type="EMBL" id="QPFP01000004">
    <property type="protein sequence ID" value="TEB37301.1"/>
    <property type="molecule type" value="Genomic_DNA"/>
</dbReference>
<dbReference type="Pfam" id="PF00856">
    <property type="entry name" value="SET"/>
    <property type="match status" value="1"/>
</dbReference>
<reference evidence="11 12" key="1">
    <citation type="journal article" date="2019" name="Nat. Ecol. Evol.">
        <title>Megaphylogeny resolves global patterns of mushroom evolution.</title>
        <authorList>
            <person name="Varga T."/>
            <person name="Krizsan K."/>
            <person name="Foldi C."/>
            <person name="Dima B."/>
            <person name="Sanchez-Garcia M."/>
            <person name="Sanchez-Ramirez S."/>
            <person name="Szollosi G.J."/>
            <person name="Szarkandi J.G."/>
            <person name="Papp V."/>
            <person name="Albert L."/>
            <person name="Andreopoulos W."/>
            <person name="Angelini C."/>
            <person name="Antonin V."/>
            <person name="Barry K.W."/>
            <person name="Bougher N.L."/>
            <person name="Buchanan P."/>
            <person name="Buyck B."/>
            <person name="Bense V."/>
            <person name="Catcheside P."/>
            <person name="Chovatia M."/>
            <person name="Cooper J."/>
            <person name="Damon W."/>
            <person name="Desjardin D."/>
            <person name="Finy P."/>
            <person name="Geml J."/>
            <person name="Haridas S."/>
            <person name="Hughes K."/>
            <person name="Justo A."/>
            <person name="Karasinski D."/>
            <person name="Kautmanova I."/>
            <person name="Kiss B."/>
            <person name="Kocsube S."/>
            <person name="Kotiranta H."/>
            <person name="LaButti K.M."/>
            <person name="Lechner B.E."/>
            <person name="Liimatainen K."/>
            <person name="Lipzen A."/>
            <person name="Lukacs Z."/>
            <person name="Mihaltcheva S."/>
            <person name="Morgado L.N."/>
            <person name="Niskanen T."/>
            <person name="Noordeloos M.E."/>
            <person name="Ohm R.A."/>
            <person name="Ortiz-Santana B."/>
            <person name="Ovrebo C."/>
            <person name="Racz N."/>
            <person name="Riley R."/>
            <person name="Savchenko A."/>
            <person name="Shiryaev A."/>
            <person name="Soop K."/>
            <person name="Spirin V."/>
            <person name="Szebenyi C."/>
            <person name="Tomsovsky M."/>
            <person name="Tulloss R.E."/>
            <person name="Uehling J."/>
            <person name="Grigoriev I.V."/>
            <person name="Vagvolgyi C."/>
            <person name="Papp T."/>
            <person name="Martin F.M."/>
            <person name="Miettinen O."/>
            <person name="Hibbett D.S."/>
            <person name="Nagy L.G."/>
        </authorList>
    </citation>
    <scope>NUCLEOTIDE SEQUENCE [LARGE SCALE GENOMIC DNA]</scope>
    <source>
        <strain evidence="11 12">FP101781</strain>
    </source>
</reference>
<dbReference type="Proteomes" id="UP000298030">
    <property type="component" value="Unassembled WGS sequence"/>
</dbReference>
<dbReference type="Pfam" id="PF05033">
    <property type="entry name" value="Pre-SET"/>
    <property type="match status" value="1"/>
</dbReference>
<protein>
    <submittedName>
        <fullName evidence="11">SET domain-containing protein</fullName>
    </submittedName>
</protein>
<accession>A0A4Y7TTJ2</accession>
<sequence length="642" mass="72235">MPSSSKKPKPKASSSERVARQTAEPIVVEDLDEENSQEEMKIPTGMPLEPWHRSPSPFESWSDQEDTSWGLKIVSEEVDGWGNVRHETQWDGWGRQDGTNTTWKDEYIDDELRVRLEVTKPWDKREMRRRRRMANESRDLELSTGVDIHNNCTRYRAQAYDEKKAMVLDLKDSFSAFYLKAKRREPSLLDENLDKEIEVQEGDARRSQRQRKRAAKAISSSVPSSRAPSFKTLSASASQSQTRASSSATATTMRPTPTPSTISSLTSISERSTPSNHRLLTPAASSVTLVSASPASSSRRSFSHIPAGPPMSEKARGKQPMRSETIPPPSPLPSRPNGFSRRRALAEEWSLWGAPISIRNDVDDEDIPPLPRDFEWIEKGYQYDTGLDYLDSDKGFLMGCSGHRSCSTKAIGRCDCQGESSCLDPSGRKICAYDSKGLYKFNVLRGVEVLECTPNCECSDDCPNRVLQRQRDISLEVFKTPQRGWGVRAMEMVERGKVLGMYTGLLIRREDASDKMDYCFDLDGQENLDDDDSDAGIGDRYSVDSESKGNWTRFINHSCDPNLAIYEVVYDLPPGQGTPYLAYAAIRDIPAGEEFTFNYNPNIEEIVQSAKKSKKFKTTNGKRIPAGRKECHCAAQNCRGYF</sequence>
<dbReference type="OrthoDB" id="308383at2759"/>
<keyword evidence="5" id="KW-0949">S-adenosyl-L-methionine</keyword>
<keyword evidence="7" id="KW-0862">Zinc</keyword>
<dbReference type="Gene3D" id="2.170.270.10">
    <property type="entry name" value="SET domain"/>
    <property type="match status" value="1"/>
</dbReference>
<feature type="compositionally biased region" description="Low complexity" evidence="8">
    <location>
        <begin position="216"/>
        <end position="300"/>
    </location>
</feature>
<comment type="subcellular location">
    <subcellularLocation>
        <location evidence="1">Chromosome</location>
    </subcellularLocation>
</comment>
<evidence type="ECO:0000256" key="8">
    <source>
        <dbReference type="SAM" id="MobiDB-lite"/>
    </source>
</evidence>
<evidence type="ECO:0000256" key="6">
    <source>
        <dbReference type="ARBA" id="ARBA00022723"/>
    </source>
</evidence>
<evidence type="ECO:0000256" key="2">
    <source>
        <dbReference type="ARBA" id="ARBA00022454"/>
    </source>
</evidence>
<proteinExistence type="predicted"/>
<evidence type="ECO:0000256" key="4">
    <source>
        <dbReference type="ARBA" id="ARBA00022679"/>
    </source>
</evidence>
<dbReference type="GO" id="GO:0032259">
    <property type="term" value="P:methylation"/>
    <property type="evidence" value="ECO:0007669"/>
    <property type="project" value="UniProtKB-KW"/>
</dbReference>
<name>A0A4Y7TTJ2_COPMI</name>
<dbReference type="PANTHER" id="PTHR46223:SF3">
    <property type="entry name" value="HISTONE-LYSINE N-METHYLTRANSFERASE SET-23"/>
    <property type="match status" value="1"/>
</dbReference>
<dbReference type="GO" id="GO:0005634">
    <property type="term" value="C:nucleus"/>
    <property type="evidence" value="ECO:0007669"/>
    <property type="project" value="InterPro"/>
</dbReference>
<evidence type="ECO:0000256" key="5">
    <source>
        <dbReference type="ARBA" id="ARBA00022691"/>
    </source>
</evidence>
<dbReference type="InterPro" id="IPR003616">
    <property type="entry name" value="Post-SET_dom"/>
</dbReference>
<dbReference type="GO" id="GO:0008270">
    <property type="term" value="F:zinc ion binding"/>
    <property type="evidence" value="ECO:0007669"/>
    <property type="project" value="InterPro"/>
</dbReference>
<evidence type="ECO:0000259" key="9">
    <source>
        <dbReference type="PROSITE" id="PS50280"/>
    </source>
</evidence>
<dbReference type="SMART" id="SM00317">
    <property type="entry name" value="SET"/>
    <property type="match status" value="1"/>
</dbReference>
<feature type="domain" description="SET" evidence="9">
    <location>
        <begin position="473"/>
        <end position="600"/>
    </location>
</feature>
<evidence type="ECO:0000313" key="11">
    <source>
        <dbReference type="EMBL" id="TEB37301.1"/>
    </source>
</evidence>
<evidence type="ECO:0000313" key="12">
    <source>
        <dbReference type="Proteomes" id="UP000298030"/>
    </source>
</evidence>
<feature type="domain" description="Post-SET" evidence="10">
    <location>
        <begin position="627"/>
        <end position="641"/>
    </location>
</feature>
<evidence type="ECO:0000256" key="1">
    <source>
        <dbReference type="ARBA" id="ARBA00004286"/>
    </source>
</evidence>
<keyword evidence="12" id="KW-1185">Reference proteome</keyword>
<dbReference type="InterPro" id="IPR050973">
    <property type="entry name" value="H3K9_Histone-Lys_N-MTase"/>
</dbReference>
<keyword evidence="4" id="KW-0808">Transferase</keyword>
<dbReference type="AlphaFoldDB" id="A0A4Y7TTJ2"/>
<dbReference type="GO" id="GO:0042054">
    <property type="term" value="F:histone methyltransferase activity"/>
    <property type="evidence" value="ECO:0007669"/>
    <property type="project" value="InterPro"/>
</dbReference>